<gene>
    <name evidence="1" type="ORF">MARPO_0003s0050</name>
</gene>
<reference evidence="2" key="1">
    <citation type="journal article" date="2017" name="Cell">
        <title>Insights into land plant evolution garnered from the Marchantia polymorpha genome.</title>
        <authorList>
            <person name="Bowman J.L."/>
            <person name="Kohchi T."/>
            <person name="Yamato K.T."/>
            <person name="Jenkins J."/>
            <person name="Shu S."/>
            <person name="Ishizaki K."/>
            <person name="Yamaoka S."/>
            <person name="Nishihama R."/>
            <person name="Nakamura Y."/>
            <person name="Berger F."/>
            <person name="Adam C."/>
            <person name="Aki S.S."/>
            <person name="Althoff F."/>
            <person name="Araki T."/>
            <person name="Arteaga-Vazquez M.A."/>
            <person name="Balasubrmanian S."/>
            <person name="Barry K."/>
            <person name="Bauer D."/>
            <person name="Boehm C.R."/>
            <person name="Briginshaw L."/>
            <person name="Caballero-Perez J."/>
            <person name="Catarino B."/>
            <person name="Chen F."/>
            <person name="Chiyoda S."/>
            <person name="Chovatia M."/>
            <person name="Davies K.M."/>
            <person name="Delmans M."/>
            <person name="Demura T."/>
            <person name="Dierschke T."/>
            <person name="Dolan L."/>
            <person name="Dorantes-Acosta A.E."/>
            <person name="Eklund D.M."/>
            <person name="Florent S.N."/>
            <person name="Flores-Sandoval E."/>
            <person name="Fujiyama A."/>
            <person name="Fukuzawa H."/>
            <person name="Galik B."/>
            <person name="Grimanelli D."/>
            <person name="Grimwood J."/>
            <person name="Grossniklaus U."/>
            <person name="Hamada T."/>
            <person name="Haseloff J."/>
            <person name="Hetherington A.J."/>
            <person name="Higo A."/>
            <person name="Hirakawa Y."/>
            <person name="Hundley H.N."/>
            <person name="Ikeda Y."/>
            <person name="Inoue K."/>
            <person name="Inoue S.I."/>
            <person name="Ishida S."/>
            <person name="Jia Q."/>
            <person name="Kakita M."/>
            <person name="Kanazawa T."/>
            <person name="Kawai Y."/>
            <person name="Kawashima T."/>
            <person name="Kennedy M."/>
            <person name="Kinose K."/>
            <person name="Kinoshita T."/>
            <person name="Kohara Y."/>
            <person name="Koide E."/>
            <person name="Komatsu K."/>
            <person name="Kopischke S."/>
            <person name="Kubo M."/>
            <person name="Kyozuka J."/>
            <person name="Lagercrantz U."/>
            <person name="Lin S.S."/>
            <person name="Lindquist E."/>
            <person name="Lipzen A.M."/>
            <person name="Lu C.W."/>
            <person name="De Luna E."/>
            <person name="Martienssen R.A."/>
            <person name="Minamino N."/>
            <person name="Mizutani M."/>
            <person name="Mizutani M."/>
            <person name="Mochizuki N."/>
            <person name="Monte I."/>
            <person name="Mosher R."/>
            <person name="Nagasaki H."/>
            <person name="Nakagami H."/>
            <person name="Naramoto S."/>
            <person name="Nishitani K."/>
            <person name="Ohtani M."/>
            <person name="Okamoto T."/>
            <person name="Okumura M."/>
            <person name="Phillips J."/>
            <person name="Pollak B."/>
            <person name="Reinders A."/>
            <person name="Rovekamp M."/>
            <person name="Sano R."/>
            <person name="Sawa S."/>
            <person name="Schmid M.W."/>
            <person name="Shirakawa M."/>
            <person name="Solano R."/>
            <person name="Spunde A."/>
            <person name="Suetsugu N."/>
            <person name="Sugano S."/>
            <person name="Sugiyama A."/>
            <person name="Sun R."/>
            <person name="Suzuki Y."/>
            <person name="Takenaka M."/>
            <person name="Takezawa D."/>
            <person name="Tomogane H."/>
            <person name="Tsuzuki M."/>
            <person name="Ueda T."/>
            <person name="Umeda M."/>
            <person name="Ward J.M."/>
            <person name="Watanabe Y."/>
            <person name="Yazaki K."/>
            <person name="Yokoyama R."/>
            <person name="Yoshitake Y."/>
            <person name="Yotsui I."/>
            <person name="Zachgo S."/>
            <person name="Schmutz J."/>
        </authorList>
    </citation>
    <scope>NUCLEOTIDE SEQUENCE [LARGE SCALE GENOMIC DNA]</scope>
    <source>
        <strain evidence="2">Tak-1</strain>
    </source>
</reference>
<name>A0A2R6XST1_MARPO</name>
<protein>
    <submittedName>
        <fullName evidence="1">Uncharacterized protein</fullName>
    </submittedName>
</protein>
<keyword evidence="2" id="KW-1185">Reference proteome</keyword>
<proteinExistence type="predicted"/>
<dbReference type="EMBL" id="KZ772675">
    <property type="protein sequence ID" value="PTQ49147.1"/>
    <property type="molecule type" value="Genomic_DNA"/>
</dbReference>
<dbReference type="Proteomes" id="UP000244005">
    <property type="component" value="Unassembled WGS sequence"/>
</dbReference>
<evidence type="ECO:0000313" key="2">
    <source>
        <dbReference type="Proteomes" id="UP000244005"/>
    </source>
</evidence>
<evidence type="ECO:0000313" key="1">
    <source>
        <dbReference type="EMBL" id="PTQ49147.1"/>
    </source>
</evidence>
<accession>A0A2R6XST1</accession>
<dbReference type="AlphaFoldDB" id="A0A2R6XST1"/>
<organism evidence="1 2">
    <name type="scientific">Marchantia polymorpha</name>
    <name type="common">Common liverwort</name>
    <name type="synonym">Marchantia aquatica</name>
    <dbReference type="NCBI Taxonomy" id="3197"/>
    <lineage>
        <taxon>Eukaryota</taxon>
        <taxon>Viridiplantae</taxon>
        <taxon>Streptophyta</taxon>
        <taxon>Embryophyta</taxon>
        <taxon>Marchantiophyta</taxon>
        <taxon>Marchantiopsida</taxon>
        <taxon>Marchantiidae</taxon>
        <taxon>Marchantiales</taxon>
        <taxon>Marchantiaceae</taxon>
        <taxon>Marchantia</taxon>
    </lineage>
</organism>
<dbReference type="Gramene" id="Mp7g10300.1">
    <property type="protein sequence ID" value="Mp7g10300.1.cds"/>
    <property type="gene ID" value="Mp7g10300"/>
</dbReference>
<sequence>MAKANLRCASGCLDVLQNPGTGPGERVRLSSEYCSGAIRALVLYVRSHEDRPAKIYVLLCWSAGWLPVDNSVSLHTTCPPPQCSRSLRYHSLSIH</sequence>